<protein>
    <submittedName>
        <fullName evidence="2">Uncharacterized protein</fullName>
    </submittedName>
</protein>
<dbReference type="EMBL" id="JAVIJP010000018">
    <property type="protein sequence ID" value="KAL3638817.1"/>
    <property type="molecule type" value="Genomic_DNA"/>
</dbReference>
<proteinExistence type="predicted"/>
<reference evidence="3" key="1">
    <citation type="journal article" date="2024" name="IScience">
        <title>Strigolactones Initiate the Formation of Haustorium-like Structures in Castilleja.</title>
        <authorList>
            <person name="Buerger M."/>
            <person name="Peterson D."/>
            <person name="Chory J."/>
        </authorList>
    </citation>
    <scope>NUCLEOTIDE SEQUENCE [LARGE SCALE GENOMIC DNA]</scope>
</reference>
<dbReference type="AlphaFoldDB" id="A0ABD3D9Y5"/>
<sequence>MEQVMNALNRAANSNAVINTALVAVFGTLAARSMVQERTIAALEVEKDSLLKANKVIKNTIWEWKQKLYAEAEANPQNALVPLSTLKSIYGEVVTPPTDALSGGDDKQDGKAPAPKIMI</sequence>
<evidence type="ECO:0000256" key="1">
    <source>
        <dbReference type="SAM" id="MobiDB-lite"/>
    </source>
</evidence>
<feature type="region of interest" description="Disordered" evidence="1">
    <location>
        <begin position="96"/>
        <end position="119"/>
    </location>
</feature>
<evidence type="ECO:0000313" key="3">
    <source>
        <dbReference type="Proteomes" id="UP001632038"/>
    </source>
</evidence>
<accession>A0ABD3D9Y5</accession>
<organism evidence="2 3">
    <name type="scientific">Castilleja foliolosa</name>
    <dbReference type="NCBI Taxonomy" id="1961234"/>
    <lineage>
        <taxon>Eukaryota</taxon>
        <taxon>Viridiplantae</taxon>
        <taxon>Streptophyta</taxon>
        <taxon>Embryophyta</taxon>
        <taxon>Tracheophyta</taxon>
        <taxon>Spermatophyta</taxon>
        <taxon>Magnoliopsida</taxon>
        <taxon>eudicotyledons</taxon>
        <taxon>Gunneridae</taxon>
        <taxon>Pentapetalae</taxon>
        <taxon>asterids</taxon>
        <taxon>lamiids</taxon>
        <taxon>Lamiales</taxon>
        <taxon>Orobanchaceae</taxon>
        <taxon>Pedicularideae</taxon>
        <taxon>Castillejinae</taxon>
        <taxon>Castilleja</taxon>
    </lineage>
</organism>
<evidence type="ECO:0000313" key="2">
    <source>
        <dbReference type="EMBL" id="KAL3638817.1"/>
    </source>
</evidence>
<comment type="caution">
    <text evidence="2">The sequence shown here is derived from an EMBL/GenBank/DDBJ whole genome shotgun (WGS) entry which is preliminary data.</text>
</comment>
<dbReference type="PANTHER" id="PTHR38355:SF1">
    <property type="entry name" value="OS06G0149500 PROTEIN"/>
    <property type="match status" value="1"/>
</dbReference>
<gene>
    <name evidence="2" type="ORF">CASFOL_016724</name>
</gene>
<keyword evidence="3" id="KW-1185">Reference proteome</keyword>
<dbReference type="PANTHER" id="PTHR38355">
    <property type="entry name" value="OS06G0149500 PROTEIN"/>
    <property type="match status" value="1"/>
</dbReference>
<dbReference type="Proteomes" id="UP001632038">
    <property type="component" value="Unassembled WGS sequence"/>
</dbReference>
<name>A0ABD3D9Y5_9LAMI</name>